<feature type="compositionally biased region" description="Low complexity" evidence="2">
    <location>
        <begin position="853"/>
        <end position="869"/>
    </location>
</feature>
<dbReference type="PROSITE" id="PS50304">
    <property type="entry name" value="TUDOR"/>
    <property type="match status" value="1"/>
</dbReference>
<feature type="compositionally biased region" description="Polar residues" evidence="2">
    <location>
        <begin position="1018"/>
        <end position="1030"/>
    </location>
</feature>
<dbReference type="Gene3D" id="2.30.30.140">
    <property type="match status" value="2"/>
</dbReference>
<feature type="domain" description="CCHC-type" evidence="3">
    <location>
        <begin position="1072"/>
        <end position="1087"/>
    </location>
</feature>
<gene>
    <name evidence="5" type="ORF">X798_03537</name>
</gene>
<reference evidence="5 6" key="1">
    <citation type="submission" date="2015-12" db="EMBL/GenBank/DDBJ databases">
        <title>Draft genome of the nematode, Onchocerca flexuosa.</title>
        <authorList>
            <person name="Mitreva M."/>
        </authorList>
    </citation>
    <scope>NUCLEOTIDE SEQUENCE [LARGE SCALE GENOMIC DNA]</scope>
    <source>
        <strain evidence="5">Red Deer</strain>
    </source>
</reference>
<name>A0A238BVK8_9BILA</name>
<evidence type="ECO:0000256" key="2">
    <source>
        <dbReference type="SAM" id="MobiDB-lite"/>
    </source>
</evidence>
<dbReference type="OrthoDB" id="10069557at2759"/>
<evidence type="ECO:0000259" key="4">
    <source>
        <dbReference type="PROSITE" id="PS50304"/>
    </source>
</evidence>
<keyword evidence="1" id="KW-0863">Zinc-finger</keyword>
<feature type="domain" description="Tudor" evidence="4">
    <location>
        <begin position="1234"/>
        <end position="1292"/>
    </location>
</feature>
<proteinExistence type="predicted"/>
<dbReference type="GO" id="GO:0003676">
    <property type="term" value="F:nucleic acid binding"/>
    <property type="evidence" value="ECO:0007669"/>
    <property type="project" value="InterPro"/>
</dbReference>
<keyword evidence="6" id="KW-1185">Reference proteome</keyword>
<dbReference type="SUPFAM" id="SSF63748">
    <property type="entry name" value="Tudor/PWWP/MBT"/>
    <property type="match status" value="2"/>
</dbReference>
<dbReference type="InterPro" id="IPR001878">
    <property type="entry name" value="Znf_CCHC"/>
</dbReference>
<dbReference type="PROSITE" id="PS50158">
    <property type="entry name" value="ZF_CCHC"/>
    <property type="match status" value="1"/>
</dbReference>
<evidence type="ECO:0000313" key="5">
    <source>
        <dbReference type="EMBL" id="OZC09377.1"/>
    </source>
</evidence>
<accession>A0A238BVK8</accession>
<organism evidence="5 6">
    <name type="scientific">Onchocerca flexuosa</name>
    <dbReference type="NCBI Taxonomy" id="387005"/>
    <lineage>
        <taxon>Eukaryota</taxon>
        <taxon>Metazoa</taxon>
        <taxon>Ecdysozoa</taxon>
        <taxon>Nematoda</taxon>
        <taxon>Chromadorea</taxon>
        <taxon>Rhabditida</taxon>
        <taxon>Spirurina</taxon>
        <taxon>Spiruromorpha</taxon>
        <taxon>Filarioidea</taxon>
        <taxon>Onchocercidae</taxon>
        <taxon>Onchocerca</taxon>
    </lineage>
</organism>
<dbReference type="GO" id="GO:0008270">
    <property type="term" value="F:zinc ion binding"/>
    <property type="evidence" value="ECO:0007669"/>
    <property type="project" value="UniProtKB-KW"/>
</dbReference>
<dbReference type="Proteomes" id="UP000242913">
    <property type="component" value="Unassembled WGS sequence"/>
</dbReference>
<keyword evidence="1" id="KW-0862">Zinc</keyword>
<feature type="compositionally biased region" description="Polar residues" evidence="2">
    <location>
        <begin position="943"/>
        <end position="957"/>
    </location>
</feature>
<dbReference type="CDD" id="cd20379">
    <property type="entry name" value="Tudor_dTUD-like"/>
    <property type="match status" value="1"/>
</dbReference>
<dbReference type="Pfam" id="PF00567">
    <property type="entry name" value="TUDOR"/>
    <property type="match status" value="1"/>
</dbReference>
<dbReference type="SMART" id="SM00333">
    <property type="entry name" value="TUDOR"/>
    <property type="match status" value="2"/>
</dbReference>
<dbReference type="EMBL" id="KZ269994">
    <property type="protein sequence ID" value="OZC09377.1"/>
    <property type="molecule type" value="Genomic_DNA"/>
</dbReference>
<evidence type="ECO:0000259" key="3">
    <source>
        <dbReference type="PROSITE" id="PS50158"/>
    </source>
</evidence>
<feature type="region of interest" description="Disordered" evidence="2">
    <location>
        <begin position="943"/>
        <end position="973"/>
    </location>
</feature>
<feature type="region of interest" description="Disordered" evidence="2">
    <location>
        <begin position="852"/>
        <end position="888"/>
    </location>
</feature>
<dbReference type="InterPro" id="IPR002999">
    <property type="entry name" value="Tudor"/>
</dbReference>
<evidence type="ECO:0000313" key="6">
    <source>
        <dbReference type="Proteomes" id="UP000242913"/>
    </source>
</evidence>
<evidence type="ECO:0000256" key="1">
    <source>
        <dbReference type="PROSITE-ProRule" id="PRU00047"/>
    </source>
</evidence>
<keyword evidence="1" id="KW-0479">Metal-binding</keyword>
<dbReference type="SMART" id="SM00343">
    <property type="entry name" value="ZnF_C2HC"/>
    <property type="match status" value="2"/>
</dbReference>
<sequence length="1359" mass="156115">MFSKTRGRALWIEEFLEDSIYYQDHQYASMNSSLERLRCLNCKSESHETIDCTLPSRCVFKHGNDRNSRKMVLLRLRCNTLSNPSYMLPYDYPLKAIILNVNRKENCLYVRPQNLDEICSTLENFLFENRHVMFCLATPNKINIGEVYLIRRQGTNILARGVCAHMCFNWQMATQWQMYLIDIGQTEFIDQRSIYMLPKQLHAIPPMAVPLVLTECRIGYQVAVGCNMDHFSMFNIGSTCIFALSSSYQDKMIYICKFLTLGQSLSLSKDGYYPNFVNSLYPPPLLARIFYGTSLHDEIFCKWGLPEVTSLNHSVCPPYCPSLFAFSCFTLEYPLPVILTVEVTEKVSQDLYWLRDASLCSVINKQIELPSNGLWPYIEDGRSLACIAHVQRPLRKQPGYYRAIASNFDSQKSCCMIFLIDYGQTMFCDVHHLFDLSDQPPAILHIFAAAFKCTVNRRNADEYGIYAAKLAVDERYVIQITGKDETTYVATADIQIQADFQYRRSPDVLNNISIDNSQFLMSGYSNEISRSNEISDNNNIDNIDITDNKNNSAKMKAMFPAAIRMQMLYNQEIENSLKALEIKLSVKLAQISDRVDELFNILRNLQVTESTRLAQHSTVREAEWLDQSQLANEASNLLPLLHAYQYDDVQEASQNRTRSETSSFLADDGNDTIFCDSHSSLLRQEALPRCQAVTNSEQYIQQHQPNIVVSSRHSYFRDTENHRYNHRFRNHSPQSHHQLYIYKNHMDQQVKRRNINYIHQYHQQPRQQVRVSGCVICSQQHNVENQTSRSYCFCGAYMDTRQHYFTNSYYLRNSVTSCVKQSFTHIPADHASITSVNSSSTIHSSCKNSYTPSTAESQLSSRSSSLANSKYTYQESEENKKSYNKKTVGVKKKQAVIGGKLPKRCNKQMKQTEKFKTMNTFQGKSLKKKKQLQQPQQLNNFSVDLESSNKNGPQSQLLPPPFNSDESARTMSSSVGPYHHHNDVFIYFGDDCFFINKEVSECTADAIFQKEEREEMTNQKSNSVFIPTSTQKKKGAPTAYSNVNSQERKDPNSVALDKTSKEARDQNIPESCWICGKVGHLTSYCQSTPPAIWLLAKEMKKAQQKKKVEKLRDEKGRVLYTSDESSDDELVYGSDSDESVKQVAKNSSSLDYDIKLISDDDEEDELALTLKYKAYFAHINMEFGHKYAVARSDGDISYSLWPLFFVQIQSDECQRMLETHLDSLIANTPLSNTEMVIGTLCIAYCERFDAKFRAVITTICSNVVEVFYIDYGNYEWVEHKMLWSIADQDKTTTLQPGMAIPCILNAYDQEKITSRLLRSDVVKMKLAVSCGRWGFYLKFQKQRPDGIYVVEVDEGTRMD</sequence>
<feature type="region of interest" description="Disordered" evidence="2">
    <location>
        <begin position="1013"/>
        <end position="1062"/>
    </location>
</feature>
<protein>
    <submittedName>
        <fullName evidence="5">Tudor domain protein</fullName>
    </submittedName>
</protein>